<gene>
    <name evidence="5" type="ORF">RchiOBHm_Chr7g0191141</name>
</gene>
<dbReference type="Proteomes" id="UP000238479">
    <property type="component" value="Chromosome 7"/>
</dbReference>
<keyword evidence="3" id="KW-0067">ATP-binding</keyword>
<dbReference type="GO" id="GO:0006423">
    <property type="term" value="P:cysteinyl-tRNA aminoacylation"/>
    <property type="evidence" value="ECO:0007669"/>
    <property type="project" value="TreeGrafter"/>
</dbReference>
<dbReference type="Pfam" id="PF00646">
    <property type="entry name" value="F-box"/>
    <property type="match status" value="1"/>
</dbReference>
<organism evidence="5 6">
    <name type="scientific">Rosa chinensis</name>
    <name type="common">China rose</name>
    <dbReference type="NCBI Taxonomy" id="74649"/>
    <lineage>
        <taxon>Eukaryota</taxon>
        <taxon>Viridiplantae</taxon>
        <taxon>Streptophyta</taxon>
        <taxon>Embryophyta</taxon>
        <taxon>Tracheophyta</taxon>
        <taxon>Spermatophyta</taxon>
        <taxon>Magnoliopsida</taxon>
        <taxon>eudicotyledons</taxon>
        <taxon>Gunneridae</taxon>
        <taxon>Pentapetalae</taxon>
        <taxon>rosids</taxon>
        <taxon>fabids</taxon>
        <taxon>Rosales</taxon>
        <taxon>Rosaceae</taxon>
        <taxon>Rosoideae</taxon>
        <taxon>Rosoideae incertae sedis</taxon>
        <taxon>Rosa</taxon>
    </lineage>
</organism>
<evidence type="ECO:0000313" key="5">
    <source>
        <dbReference type="EMBL" id="PRQ17078.1"/>
    </source>
</evidence>
<dbReference type="PANTHER" id="PTHR10890:SF26">
    <property type="entry name" value="CYSTEINE--TRNA LIGASE 1, CYTOPLASMIC-RELATED"/>
    <property type="match status" value="1"/>
</dbReference>
<dbReference type="InterPro" id="IPR024909">
    <property type="entry name" value="Cys-tRNA/MSH_ligase"/>
</dbReference>
<dbReference type="GO" id="GO:0004817">
    <property type="term" value="F:cysteine-tRNA ligase activity"/>
    <property type="evidence" value="ECO:0007669"/>
    <property type="project" value="UniProtKB-EC"/>
</dbReference>
<dbReference type="InterPro" id="IPR014729">
    <property type="entry name" value="Rossmann-like_a/b/a_fold"/>
</dbReference>
<feature type="domain" description="F-box" evidence="4">
    <location>
        <begin position="385"/>
        <end position="433"/>
    </location>
</feature>
<dbReference type="PRINTS" id="PR00983">
    <property type="entry name" value="TRNASYNTHCYS"/>
</dbReference>
<dbReference type="PROSITE" id="PS50181">
    <property type="entry name" value="FBOX"/>
    <property type="match status" value="1"/>
</dbReference>
<keyword evidence="1 5" id="KW-0436">Ligase</keyword>
<dbReference type="GO" id="GO:0005524">
    <property type="term" value="F:ATP binding"/>
    <property type="evidence" value="ECO:0007669"/>
    <property type="project" value="UniProtKB-KW"/>
</dbReference>
<dbReference type="SUPFAM" id="SSF81383">
    <property type="entry name" value="F-box domain"/>
    <property type="match status" value="1"/>
</dbReference>
<sequence>MLEEDSSSSTTHRCHKIINDIQSFLPTSRPRVSDYLEQIIQGIEQIINKGYGYLADGDAFFAVYADQKLEYATDGAQISLKLIKHHPADFLLWKSAKAGEPNWYGPWGPGRPGWPIACSAMTPHLPFEFDIHAGSSDLICPNQTEISAPSSADQNGLVTIDNKRMSESTLTTRWITQYYHPLAVRYFLLSARFTSSIKFTVSHLESASTAMYSIYETLQDCEDALSSLTGGAEESSTAVTITTAQNDSIELKKQFETQMTDDLDISHIMNDAFQGALDLLKKTLNVLKEQQPASFHCLLETVKEVKAVLDILCLLPSLPYSQVLQQLKDTTLKREQLSKGGAVSRKLDRADLEECNTNCTSSVDVRKGGKLDLSCTSNVGKEIVPSNLSDIPEWILVDILSLLSVKDAALISFTCKAWENLWTYSTNLTFVNHTGPSANLDIGLKIREREKYVGWVRDVLK</sequence>
<evidence type="ECO:0000256" key="2">
    <source>
        <dbReference type="ARBA" id="ARBA00022741"/>
    </source>
</evidence>
<dbReference type="InterPro" id="IPR032678">
    <property type="entry name" value="tRNA-synt_1_cat_dom"/>
</dbReference>
<dbReference type="PANTHER" id="PTHR10890">
    <property type="entry name" value="CYSTEINYL-TRNA SYNTHETASE"/>
    <property type="match status" value="1"/>
</dbReference>
<accession>A0A2P6P565</accession>
<dbReference type="InterPro" id="IPR036047">
    <property type="entry name" value="F-box-like_dom_sf"/>
</dbReference>
<dbReference type="InterPro" id="IPR001810">
    <property type="entry name" value="F-box_dom"/>
</dbReference>
<dbReference type="EMBL" id="PDCK01000045">
    <property type="protein sequence ID" value="PRQ17078.1"/>
    <property type="molecule type" value="Genomic_DNA"/>
</dbReference>
<keyword evidence="6" id="KW-1185">Reference proteome</keyword>
<dbReference type="GO" id="GO:0005737">
    <property type="term" value="C:cytoplasm"/>
    <property type="evidence" value="ECO:0007669"/>
    <property type="project" value="TreeGrafter"/>
</dbReference>
<dbReference type="STRING" id="74649.A0A2P6P565"/>
<dbReference type="EC" id="6.1.1.16" evidence="5"/>
<evidence type="ECO:0000256" key="1">
    <source>
        <dbReference type="ARBA" id="ARBA00022598"/>
    </source>
</evidence>
<evidence type="ECO:0000259" key="4">
    <source>
        <dbReference type="PROSITE" id="PS50181"/>
    </source>
</evidence>
<comment type="caution">
    <text evidence="5">The sequence shown here is derived from an EMBL/GenBank/DDBJ whole genome shotgun (WGS) entry which is preliminary data.</text>
</comment>
<dbReference type="AlphaFoldDB" id="A0A2P6P565"/>
<dbReference type="SUPFAM" id="SSF52374">
    <property type="entry name" value="Nucleotidylyl transferase"/>
    <property type="match status" value="1"/>
</dbReference>
<reference evidence="5 6" key="1">
    <citation type="journal article" date="2018" name="Nat. Genet.">
        <title>The Rosa genome provides new insights in the design of modern roses.</title>
        <authorList>
            <person name="Bendahmane M."/>
        </authorList>
    </citation>
    <scope>NUCLEOTIDE SEQUENCE [LARGE SCALE GENOMIC DNA]</scope>
    <source>
        <strain evidence="6">cv. Old Blush</strain>
    </source>
</reference>
<dbReference type="Gene3D" id="3.40.50.620">
    <property type="entry name" value="HUPs"/>
    <property type="match status" value="1"/>
</dbReference>
<dbReference type="Gene3D" id="1.20.120.1910">
    <property type="entry name" value="Cysteine-tRNA ligase, C-terminal anti-codon recognition domain"/>
    <property type="match status" value="1"/>
</dbReference>
<name>A0A2P6P565_ROSCH</name>
<keyword evidence="2" id="KW-0547">Nucleotide-binding</keyword>
<evidence type="ECO:0000313" key="6">
    <source>
        <dbReference type="Proteomes" id="UP000238479"/>
    </source>
</evidence>
<dbReference type="Pfam" id="PF01406">
    <property type="entry name" value="tRNA-synt_1e"/>
    <property type="match status" value="1"/>
</dbReference>
<evidence type="ECO:0000256" key="3">
    <source>
        <dbReference type="ARBA" id="ARBA00022840"/>
    </source>
</evidence>
<protein>
    <submittedName>
        <fullName evidence="5">Putative cysteine--tRNA ligase</fullName>
        <ecNumber evidence="5">6.1.1.16</ecNumber>
    </submittedName>
</protein>
<proteinExistence type="predicted"/>
<dbReference type="Gramene" id="PRQ17078">
    <property type="protein sequence ID" value="PRQ17078"/>
    <property type="gene ID" value="RchiOBHm_Chr7g0191141"/>
</dbReference>